<reference evidence="2 3" key="1">
    <citation type="submission" date="2016-10" db="EMBL/GenBank/DDBJ databases">
        <title>Genome sequence of a sulfur-reducing bacterium Desulfurobacterium indicum K6013.</title>
        <authorList>
            <person name="Cao J."/>
            <person name="Shao Z."/>
            <person name="Alain K."/>
            <person name="Jebbar M."/>
        </authorList>
    </citation>
    <scope>NUCLEOTIDE SEQUENCE [LARGE SCALE GENOMIC DNA]</scope>
    <source>
        <strain evidence="2 3">K6013</strain>
    </source>
</reference>
<dbReference type="PROSITE" id="PS52002">
    <property type="entry name" value="SM"/>
    <property type="match status" value="1"/>
</dbReference>
<dbReference type="Pfam" id="PF17209">
    <property type="entry name" value="Hfq"/>
    <property type="match status" value="1"/>
</dbReference>
<accession>A0A1R1MNJ5</accession>
<keyword evidence="2" id="KW-0687">Ribonucleoprotein</keyword>
<protein>
    <submittedName>
        <fullName evidence="2">Like-Sm ribonucleoprotein core</fullName>
    </submittedName>
</protein>
<dbReference type="GO" id="GO:0003723">
    <property type="term" value="F:RNA binding"/>
    <property type="evidence" value="ECO:0007669"/>
    <property type="project" value="InterPro"/>
</dbReference>
<dbReference type="OrthoDB" id="13959at2"/>
<name>A0A1R1MNJ5_9BACT</name>
<dbReference type="EMBL" id="MOEN01000001">
    <property type="protein sequence ID" value="OMH41385.1"/>
    <property type="molecule type" value="Genomic_DNA"/>
</dbReference>
<dbReference type="AlphaFoldDB" id="A0A1R1MNJ5"/>
<organism evidence="2 3">
    <name type="scientific">Desulfurobacterium indicum</name>
    <dbReference type="NCBI Taxonomy" id="1914305"/>
    <lineage>
        <taxon>Bacteria</taxon>
        <taxon>Pseudomonadati</taxon>
        <taxon>Aquificota</taxon>
        <taxon>Aquificia</taxon>
        <taxon>Desulfurobacteriales</taxon>
        <taxon>Desulfurobacteriaceae</taxon>
        <taxon>Desulfurobacterium</taxon>
    </lineage>
</organism>
<comment type="caution">
    <text evidence="2">The sequence shown here is derived from an EMBL/GenBank/DDBJ whole genome shotgun (WGS) entry which is preliminary data.</text>
</comment>
<evidence type="ECO:0000313" key="3">
    <source>
        <dbReference type="Proteomes" id="UP000187408"/>
    </source>
</evidence>
<dbReference type="InterPro" id="IPR010920">
    <property type="entry name" value="LSM_dom_sf"/>
</dbReference>
<dbReference type="SUPFAM" id="SSF50182">
    <property type="entry name" value="Sm-like ribonucleoproteins"/>
    <property type="match status" value="1"/>
</dbReference>
<dbReference type="RefSeq" id="WP_076712135.1">
    <property type="nucleotide sequence ID" value="NZ_MOEN01000001.1"/>
</dbReference>
<sequence length="163" mass="18714">MRRHKTLEELQLELIELLEEKGEFRGSVSEFMELLDVRQEVVIPLLNSLKASGDINYEINGEEIIIRPASFATIPAVLTEEQEKEISKKLKEGYKLIASSTLGGVQSRTLRNIINKRIIIFFRNGSKVEGKLKGFDRYVLRINSFMGKMIVYKHAITTIIYKP</sequence>
<dbReference type="InterPro" id="IPR005001">
    <property type="entry name" value="Hfq"/>
</dbReference>
<keyword evidence="3" id="KW-1185">Reference proteome</keyword>
<dbReference type="Proteomes" id="UP000187408">
    <property type="component" value="Unassembled WGS sequence"/>
</dbReference>
<gene>
    <name evidence="2" type="ORF">BLW93_00420</name>
</gene>
<dbReference type="GO" id="GO:1990904">
    <property type="term" value="C:ribonucleoprotein complex"/>
    <property type="evidence" value="ECO:0007669"/>
    <property type="project" value="UniProtKB-KW"/>
</dbReference>
<evidence type="ECO:0000313" key="2">
    <source>
        <dbReference type="EMBL" id="OMH41385.1"/>
    </source>
</evidence>
<proteinExistence type="predicted"/>
<evidence type="ECO:0000259" key="1">
    <source>
        <dbReference type="PROSITE" id="PS52002"/>
    </source>
</evidence>
<dbReference type="STRING" id="1914305.BLW93_00420"/>
<feature type="domain" description="Sm" evidence="1">
    <location>
        <begin position="105"/>
        <end position="163"/>
    </location>
</feature>
<dbReference type="InterPro" id="IPR047575">
    <property type="entry name" value="Sm"/>
</dbReference>
<dbReference type="GO" id="GO:0006355">
    <property type="term" value="P:regulation of DNA-templated transcription"/>
    <property type="evidence" value="ECO:0007669"/>
    <property type="project" value="InterPro"/>
</dbReference>
<dbReference type="Gene3D" id="2.30.30.100">
    <property type="match status" value="1"/>
</dbReference>